<dbReference type="NCBIfam" id="TIGR00517">
    <property type="entry name" value="acyl_carrier"/>
    <property type="match status" value="1"/>
</dbReference>
<evidence type="ECO:0000256" key="4">
    <source>
        <dbReference type="ARBA" id="ARBA00022832"/>
    </source>
</evidence>
<dbReference type="PROSITE" id="PS00012">
    <property type="entry name" value="PHOSPHOPANTETHEINE"/>
    <property type="match status" value="1"/>
</dbReference>
<dbReference type="InterPro" id="IPR036736">
    <property type="entry name" value="ACP-like_sf"/>
</dbReference>
<dbReference type="GO" id="GO:0000036">
    <property type="term" value="F:acyl carrier activity"/>
    <property type="evidence" value="ECO:0007669"/>
    <property type="project" value="UniProtKB-UniRule"/>
</dbReference>
<feature type="modified residue" description="O-(pantetheine 4'-phosphoryl)serine" evidence="7">
    <location>
        <position position="34"/>
    </location>
</feature>
<evidence type="ECO:0000256" key="1">
    <source>
        <dbReference type="ARBA" id="ARBA00022450"/>
    </source>
</evidence>
<evidence type="ECO:0000259" key="10">
    <source>
        <dbReference type="PROSITE" id="PS50075"/>
    </source>
</evidence>
<feature type="domain" description="Carrier" evidence="10">
    <location>
        <begin position="1"/>
        <end position="74"/>
    </location>
</feature>
<evidence type="ECO:0000256" key="8">
    <source>
        <dbReference type="NCBIfam" id="TIGR00517"/>
    </source>
</evidence>
<dbReference type="PANTHER" id="PTHR20863">
    <property type="entry name" value="ACYL CARRIER PROTEIN"/>
    <property type="match status" value="1"/>
</dbReference>
<keyword evidence="1 7" id="KW-0596">Phosphopantetheine</keyword>
<evidence type="ECO:0000313" key="12">
    <source>
        <dbReference type="Proteomes" id="UP000269544"/>
    </source>
</evidence>
<evidence type="ECO:0000256" key="7">
    <source>
        <dbReference type="HAMAP-Rule" id="MF_01217"/>
    </source>
</evidence>
<dbReference type="EMBL" id="LR134523">
    <property type="protein sequence ID" value="VEJ35715.1"/>
    <property type="molecule type" value="Genomic_DNA"/>
</dbReference>
<comment type="similarity">
    <text evidence="7">Belongs to the acyl carrier protein (ACP) family.</text>
</comment>
<dbReference type="NCBIfam" id="NF002150">
    <property type="entry name" value="PRK00982.1-4"/>
    <property type="match status" value="1"/>
</dbReference>
<dbReference type="NCBIfam" id="NF002148">
    <property type="entry name" value="PRK00982.1-2"/>
    <property type="match status" value="1"/>
</dbReference>
<gene>
    <name evidence="7 11" type="primary">acpP</name>
    <name evidence="11" type="ORF">NCTC13079_00878</name>
</gene>
<keyword evidence="5 7" id="KW-0443">Lipid metabolism</keyword>
<dbReference type="PROSITE" id="PS50075">
    <property type="entry name" value="CARRIER"/>
    <property type="match status" value="1"/>
</dbReference>
<dbReference type="UniPathway" id="UPA00094"/>
<evidence type="ECO:0000256" key="3">
    <source>
        <dbReference type="ARBA" id="ARBA00022553"/>
    </source>
</evidence>
<comment type="PTM">
    <text evidence="7">4'-phosphopantetheine is transferred from CoA to a specific serine of apo-ACP by AcpS. This modification is essential for activity because fatty acids are bound in thioester linkage to the sulfhydryl of the prosthetic group.</text>
</comment>
<dbReference type="Pfam" id="PF00550">
    <property type="entry name" value="PP-binding"/>
    <property type="match status" value="1"/>
</dbReference>
<dbReference type="InterPro" id="IPR009081">
    <property type="entry name" value="PP-bd_ACP"/>
</dbReference>
<evidence type="ECO:0000256" key="5">
    <source>
        <dbReference type="ARBA" id="ARBA00023098"/>
    </source>
</evidence>
<dbReference type="PANTHER" id="PTHR20863:SF76">
    <property type="entry name" value="CARRIER DOMAIN-CONTAINING PROTEIN"/>
    <property type="match status" value="1"/>
</dbReference>
<dbReference type="RefSeq" id="WP_126465477.1">
    <property type="nucleotide sequence ID" value="NZ_JAUSWF010000001.1"/>
</dbReference>
<comment type="pathway">
    <text evidence="7 9">Lipid metabolism; fatty acid biosynthesis.</text>
</comment>
<proteinExistence type="inferred from homology"/>
<evidence type="ECO:0000313" key="11">
    <source>
        <dbReference type="EMBL" id="VEJ35715.1"/>
    </source>
</evidence>
<sequence>MKERVYRVIAEQLNKDPEDLSRDLHFVEDLNMDSIELVEMVMSLEEEFDVQIDEDRLEGIQTIGDVLDLLETMDIEE</sequence>
<organism evidence="11 12">
    <name type="scientific">Aedoeadaptatus ivorii</name>
    <dbReference type="NCBI Taxonomy" id="54006"/>
    <lineage>
        <taxon>Bacteria</taxon>
        <taxon>Bacillati</taxon>
        <taxon>Bacillota</taxon>
        <taxon>Tissierellia</taxon>
        <taxon>Tissierellales</taxon>
        <taxon>Peptoniphilaceae</taxon>
        <taxon>Aedoeadaptatus</taxon>
    </lineage>
</organism>
<accession>A0A448V1T2</accession>
<dbReference type="InterPro" id="IPR003231">
    <property type="entry name" value="ACP"/>
</dbReference>
<comment type="subcellular location">
    <subcellularLocation>
        <location evidence="7">Cytoplasm</location>
    </subcellularLocation>
</comment>
<dbReference type="GO" id="GO:0000035">
    <property type="term" value="F:acyl binding"/>
    <property type="evidence" value="ECO:0007669"/>
    <property type="project" value="TreeGrafter"/>
</dbReference>
<evidence type="ECO:0000256" key="9">
    <source>
        <dbReference type="RuleBase" id="RU003545"/>
    </source>
</evidence>
<keyword evidence="3 7" id="KW-0597">Phosphoprotein</keyword>
<dbReference type="AlphaFoldDB" id="A0A448V1T2"/>
<evidence type="ECO:0000256" key="2">
    <source>
        <dbReference type="ARBA" id="ARBA00022516"/>
    </source>
</evidence>
<dbReference type="SUPFAM" id="SSF47336">
    <property type="entry name" value="ACP-like"/>
    <property type="match status" value="1"/>
</dbReference>
<dbReference type="OrthoDB" id="9804551at2"/>
<name>A0A448V1T2_9FIRM</name>
<keyword evidence="7" id="KW-0963">Cytoplasm</keyword>
<dbReference type="KEGG" id="piv:NCTC13079_00878"/>
<reference evidence="11 12" key="1">
    <citation type="submission" date="2018-12" db="EMBL/GenBank/DDBJ databases">
        <authorList>
            <consortium name="Pathogen Informatics"/>
        </authorList>
    </citation>
    <scope>NUCLEOTIDE SEQUENCE [LARGE SCALE GENOMIC DNA]</scope>
    <source>
        <strain evidence="11 12">NCTC13079</strain>
    </source>
</reference>
<dbReference type="InterPro" id="IPR006162">
    <property type="entry name" value="Ppantetheine_attach_site"/>
</dbReference>
<keyword evidence="6 7" id="KW-0275">Fatty acid biosynthesis</keyword>
<dbReference type="GO" id="GO:0009245">
    <property type="term" value="P:lipid A biosynthetic process"/>
    <property type="evidence" value="ECO:0007669"/>
    <property type="project" value="TreeGrafter"/>
</dbReference>
<comment type="function">
    <text evidence="7 9">Carrier of the growing fatty acid chain in fatty acid biosynthesis.</text>
</comment>
<keyword evidence="12" id="KW-1185">Reference proteome</keyword>
<keyword evidence="4 7" id="KW-0276">Fatty acid metabolism</keyword>
<dbReference type="HAMAP" id="MF_01217">
    <property type="entry name" value="Acyl_carrier"/>
    <property type="match status" value="1"/>
</dbReference>
<protein>
    <recommendedName>
        <fullName evidence="7 8">Acyl carrier protein</fullName>
        <shortName evidence="7">ACP</shortName>
    </recommendedName>
</protein>
<dbReference type="Gene3D" id="1.10.1200.10">
    <property type="entry name" value="ACP-like"/>
    <property type="match status" value="1"/>
</dbReference>
<evidence type="ECO:0000256" key="6">
    <source>
        <dbReference type="ARBA" id="ARBA00023160"/>
    </source>
</evidence>
<dbReference type="GO" id="GO:0016020">
    <property type="term" value="C:membrane"/>
    <property type="evidence" value="ECO:0007669"/>
    <property type="project" value="GOC"/>
</dbReference>
<comment type="PTM">
    <text evidence="9">4'-phosphopantetheine is transferred from CoA to a specific serine of apo-ACP by acpS.</text>
</comment>
<dbReference type="Proteomes" id="UP000269544">
    <property type="component" value="Chromosome"/>
</dbReference>
<keyword evidence="2 7" id="KW-0444">Lipid biosynthesis</keyword>
<dbReference type="GO" id="GO:0005829">
    <property type="term" value="C:cytosol"/>
    <property type="evidence" value="ECO:0007669"/>
    <property type="project" value="TreeGrafter"/>
</dbReference>